<evidence type="ECO:0000313" key="1">
    <source>
        <dbReference type="EMBL" id="HGE65522.1"/>
    </source>
</evidence>
<comment type="caution">
    <text evidence="1">The sequence shown here is derived from an EMBL/GenBank/DDBJ whole genome shotgun (WGS) entry which is preliminary data.</text>
</comment>
<dbReference type="EMBL" id="DRUC01000060">
    <property type="protein sequence ID" value="HHF48375.1"/>
    <property type="molecule type" value="Genomic_DNA"/>
</dbReference>
<evidence type="ECO:0000313" key="2">
    <source>
        <dbReference type="EMBL" id="HGU58881.1"/>
    </source>
</evidence>
<dbReference type="EMBL" id="DTPI01000001">
    <property type="protein sequence ID" value="HGE65522.1"/>
    <property type="molecule type" value="Genomic_DNA"/>
</dbReference>
<dbReference type="EMBL" id="DTAK01000010">
    <property type="protein sequence ID" value="HGU58881.1"/>
    <property type="molecule type" value="Genomic_DNA"/>
</dbReference>
<organism evidence="1">
    <name type="scientific">Geoglobus ahangari</name>
    <dbReference type="NCBI Taxonomy" id="113653"/>
    <lineage>
        <taxon>Archaea</taxon>
        <taxon>Methanobacteriati</taxon>
        <taxon>Methanobacteriota</taxon>
        <taxon>Archaeoglobi</taxon>
        <taxon>Archaeoglobales</taxon>
        <taxon>Archaeoglobaceae</taxon>
        <taxon>Geoglobus</taxon>
    </lineage>
</organism>
<dbReference type="AlphaFoldDB" id="A0A7C3YEB5"/>
<protein>
    <submittedName>
        <fullName evidence="1">Amphi-Trp domain-containing protein</fullName>
    </submittedName>
</protein>
<accession>A0A7C3YEB5</accession>
<name>A0A7C3YEB5_9EURY</name>
<proteinExistence type="predicted"/>
<sequence length="121" mass="14316">MRPPERVFNIILFRSIVLINIKYKFQNMMKIPSPKGNVKEITGKFEFETYVSKEDLVRFLKELSEQIEKGNEISLTFEEGIIKLSFTEPIKLEIDFDGLKRKLKIELEFRQYPKIKLSTPS</sequence>
<dbReference type="InterPro" id="IPR027598">
    <property type="entry name" value="Amphi-Trp_dom"/>
</dbReference>
<gene>
    <name evidence="3" type="ORF">ENL48_04180</name>
    <name evidence="2" type="ORF">ENT89_01470</name>
    <name evidence="1" type="ORF">ENX77_00025</name>
</gene>
<reference evidence="1" key="1">
    <citation type="journal article" date="2020" name="mSystems">
        <title>Genome- and Community-Level Interaction Insights into Carbon Utilization and Element Cycling Functions of Hydrothermarchaeota in Hydrothermal Sediment.</title>
        <authorList>
            <person name="Zhou Z."/>
            <person name="Liu Y."/>
            <person name="Xu W."/>
            <person name="Pan J."/>
            <person name="Luo Z.H."/>
            <person name="Li M."/>
        </authorList>
    </citation>
    <scope>NUCLEOTIDE SEQUENCE [LARGE SCALE GENOMIC DNA]</scope>
    <source>
        <strain evidence="3">SpSt-10</strain>
        <strain evidence="2">SpSt-62</strain>
        <strain evidence="1">SpSt-97</strain>
    </source>
</reference>
<evidence type="ECO:0000313" key="3">
    <source>
        <dbReference type="EMBL" id="HHF48375.1"/>
    </source>
</evidence>
<dbReference type="NCBIfam" id="TIGR04354">
    <property type="entry name" value="amphi-Trp"/>
    <property type="match status" value="1"/>
</dbReference>